<name>A0A370N650_9BURK</name>
<dbReference type="AlphaFoldDB" id="A0A370N650"/>
<organism evidence="3 4">
    <name type="scientific">Paraburkholderia lacunae</name>
    <dbReference type="NCBI Taxonomy" id="2211104"/>
    <lineage>
        <taxon>Bacteria</taxon>
        <taxon>Pseudomonadati</taxon>
        <taxon>Pseudomonadota</taxon>
        <taxon>Betaproteobacteria</taxon>
        <taxon>Burkholderiales</taxon>
        <taxon>Burkholderiaceae</taxon>
        <taxon>Paraburkholderia</taxon>
    </lineage>
</organism>
<dbReference type="OrthoDB" id="9115445at2"/>
<accession>A0A370N650</accession>
<evidence type="ECO:0000313" key="3">
    <source>
        <dbReference type="EMBL" id="RDK01086.1"/>
    </source>
</evidence>
<evidence type="ECO:0000256" key="1">
    <source>
        <dbReference type="SAM" id="MobiDB-lite"/>
    </source>
</evidence>
<feature type="region of interest" description="Disordered" evidence="1">
    <location>
        <begin position="71"/>
        <end position="112"/>
    </location>
</feature>
<feature type="signal peptide" evidence="2">
    <location>
        <begin position="1"/>
        <end position="23"/>
    </location>
</feature>
<reference evidence="4" key="1">
    <citation type="submission" date="2018-05" db="EMBL/GenBank/DDBJ databases">
        <authorList>
            <person name="Feng T."/>
        </authorList>
    </citation>
    <scope>NUCLEOTIDE SEQUENCE [LARGE SCALE GENOMIC DNA]</scope>
    <source>
        <strain evidence="4">S27</strain>
    </source>
</reference>
<evidence type="ECO:0000313" key="4">
    <source>
        <dbReference type="Proteomes" id="UP000254875"/>
    </source>
</evidence>
<dbReference type="Proteomes" id="UP000254875">
    <property type="component" value="Unassembled WGS sequence"/>
</dbReference>
<proteinExistence type="predicted"/>
<comment type="caution">
    <text evidence="3">The sequence shown here is derived from an EMBL/GenBank/DDBJ whole genome shotgun (WGS) entry which is preliminary data.</text>
</comment>
<keyword evidence="2" id="KW-0732">Signal</keyword>
<gene>
    <name evidence="3" type="ORF">DLM46_20030</name>
</gene>
<feature type="compositionally biased region" description="Polar residues" evidence="1">
    <location>
        <begin position="78"/>
        <end position="94"/>
    </location>
</feature>
<feature type="chain" id="PRO_5016612855" evidence="2">
    <location>
        <begin position="24"/>
        <end position="112"/>
    </location>
</feature>
<protein>
    <submittedName>
        <fullName evidence="3">Uncharacterized protein</fullName>
    </submittedName>
</protein>
<feature type="region of interest" description="Disordered" evidence="1">
    <location>
        <begin position="25"/>
        <end position="50"/>
    </location>
</feature>
<evidence type="ECO:0000256" key="2">
    <source>
        <dbReference type="SAM" id="SignalP"/>
    </source>
</evidence>
<keyword evidence="4" id="KW-1185">Reference proteome</keyword>
<sequence>MKIVTHGMLASALLIGLSGAAYAQSGGATSADMGGAPLNGANGAGTGTGLGTGVTGPSAGAATVRGATAIGARGGTESGPSMSNMRANGTSLNMNPDPRAPNVSGNAFAPPR</sequence>
<dbReference type="EMBL" id="QHKS01000012">
    <property type="protein sequence ID" value="RDK01086.1"/>
    <property type="molecule type" value="Genomic_DNA"/>
</dbReference>